<dbReference type="CDD" id="cd05233">
    <property type="entry name" value="SDR_c"/>
    <property type="match status" value="1"/>
</dbReference>
<name>A0A517ZFW5_9PLAN</name>
<dbReference type="Pfam" id="PF00106">
    <property type="entry name" value="adh_short"/>
    <property type="match status" value="1"/>
</dbReference>
<dbReference type="PANTHER" id="PTHR42760">
    <property type="entry name" value="SHORT-CHAIN DEHYDROGENASES/REDUCTASES FAMILY MEMBER"/>
    <property type="match status" value="1"/>
</dbReference>
<dbReference type="EMBL" id="CP036275">
    <property type="protein sequence ID" value="QDU41332.1"/>
    <property type="molecule type" value="Genomic_DNA"/>
</dbReference>
<dbReference type="EC" id="1.2.1.62" evidence="2"/>
<dbReference type="PRINTS" id="PR00081">
    <property type="entry name" value="GDHRDH"/>
</dbReference>
<dbReference type="Gene3D" id="3.40.50.720">
    <property type="entry name" value="NAD(P)-binding Rossmann-like Domain"/>
    <property type="match status" value="1"/>
</dbReference>
<evidence type="ECO:0000313" key="2">
    <source>
        <dbReference type="EMBL" id="QDU41332.1"/>
    </source>
</evidence>
<dbReference type="Proteomes" id="UP000320496">
    <property type="component" value="Chromosome"/>
</dbReference>
<dbReference type="KEGG" id="mri:Mal4_56980"/>
<dbReference type="RefSeq" id="WP_145372617.1">
    <property type="nucleotide sequence ID" value="NZ_CP036275.1"/>
</dbReference>
<evidence type="ECO:0000313" key="3">
    <source>
        <dbReference type="Proteomes" id="UP000320496"/>
    </source>
</evidence>
<dbReference type="PROSITE" id="PS00061">
    <property type="entry name" value="ADH_SHORT"/>
    <property type="match status" value="1"/>
</dbReference>
<dbReference type="InterPro" id="IPR020904">
    <property type="entry name" value="Sc_DH/Rdtase_CS"/>
</dbReference>
<gene>
    <name evidence="2" type="primary">tsaC1_3</name>
    <name evidence="2" type="ORF">Mal4_56980</name>
</gene>
<protein>
    <submittedName>
        <fullName evidence="2">4-formylbenzenesulfonate dehydrogenase TsaC1/TsaC2</fullName>
        <ecNumber evidence="2">1.2.1.62</ecNumber>
    </submittedName>
</protein>
<dbReference type="InterPro" id="IPR002347">
    <property type="entry name" value="SDR_fam"/>
</dbReference>
<reference evidence="2 3" key="1">
    <citation type="submission" date="2019-02" db="EMBL/GenBank/DDBJ databases">
        <title>Deep-cultivation of Planctomycetes and their phenomic and genomic characterization uncovers novel biology.</title>
        <authorList>
            <person name="Wiegand S."/>
            <person name="Jogler M."/>
            <person name="Boedeker C."/>
            <person name="Pinto D."/>
            <person name="Vollmers J."/>
            <person name="Rivas-Marin E."/>
            <person name="Kohn T."/>
            <person name="Peeters S.H."/>
            <person name="Heuer A."/>
            <person name="Rast P."/>
            <person name="Oberbeckmann S."/>
            <person name="Bunk B."/>
            <person name="Jeske O."/>
            <person name="Meyerdierks A."/>
            <person name="Storesund J.E."/>
            <person name="Kallscheuer N."/>
            <person name="Luecker S."/>
            <person name="Lage O.M."/>
            <person name="Pohl T."/>
            <person name="Merkel B.J."/>
            <person name="Hornburger P."/>
            <person name="Mueller R.-W."/>
            <person name="Bruemmer F."/>
            <person name="Labrenz M."/>
            <person name="Spormann A.M."/>
            <person name="Op den Camp H."/>
            <person name="Overmann J."/>
            <person name="Amann R."/>
            <person name="Jetten M.S.M."/>
            <person name="Mascher T."/>
            <person name="Medema M.H."/>
            <person name="Devos D.P."/>
            <person name="Kaster A.-K."/>
            <person name="Ovreas L."/>
            <person name="Rohde M."/>
            <person name="Galperin M.Y."/>
            <person name="Jogler C."/>
        </authorList>
    </citation>
    <scope>NUCLEOTIDE SEQUENCE [LARGE SCALE GENOMIC DNA]</scope>
    <source>
        <strain evidence="2 3">Mal4</strain>
    </source>
</reference>
<proteinExistence type="inferred from homology"/>
<comment type="similarity">
    <text evidence="1">Belongs to the short-chain dehydrogenases/reductases (SDR) family.</text>
</comment>
<organism evidence="2 3">
    <name type="scientific">Maioricimonas rarisocia</name>
    <dbReference type="NCBI Taxonomy" id="2528026"/>
    <lineage>
        <taxon>Bacteria</taxon>
        <taxon>Pseudomonadati</taxon>
        <taxon>Planctomycetota</taxon>
        <taxon>Planctomycetia</taxon>
        <taxon>Planctomycetales</taxon>
        <taxon>Planctomycetaceae</taxon>
        <taxon>Maioricimonas</taxon>
    </lineage>
</organism>
<evidence type="ECO:0000256" key="1">
    <source>
        <dbReference type="ARBA" id="ARBA00006484"/>
    </source>
</evidence>
<keyword evidence="3" id="KW-1185">Reference proteome</keyword>
<dbReference type="OrthoDB" id="210852at2"/>
<keyword evidence="2" id="KW-0560">Oxidoreductase</keyword>
<dbReference type="GO" id="GO:0018482">
    <property type="term" value="F:4-formylbenzenesulfonate dehydrogenase activity"/>
    <property type="evidence" value="ECO:0007669"/>
    <property type="project" value="UniProtKB-EC"/>
</dbReference>
<dbReference type="GO" id="GO:0016616">
    <property type="term" value="F:oxidoreductase activity, acting on the CH-OH group of donors, NAD or NADP as acceptor"/>
    <property type="evidence" value="ECO:0007669"/>
    <property type="project" value="TreeGrafter"/>
</dbReference>
<dbReference type="InterPro" id="IPR036291">
    <property type="entry name" value="NAD(P)-bd_dom_sf"/>
</dbReference>
<accession>A0A517ZFW5</accession>
<sequence>MDVRDKVVMVTGGAHGIGRAICQRMAEEGAAGIVVADLDGAAACTVADEVQGVAVTCDVSDRAAVEQLVDRTLQAYGRVDLVVSNAGITVKGGIDTPDDQWQRMWDINVMSHVWLTRAVMPHLLEQGSGYLLYTSSAAGLLTEIGSAAYSVTKHGTVAFAEWVSVHHQKQGIGVSCLCPAGVATDFLDLDDPIHQFLHMSSVTPEQVAENVIDALREETFLILPHPEVGEFFAYKTSEYDRWLKNFARLNEKLQRSAAKRATSPEDG</sequence>
<dbReference type="SUPFAM" id="SSF51735">
    <property type="entry name" value="NAD(P)-binding Rossmann-fold domains"/>
    <property type="match status" value="1"/>
</dbReference>
<dbReference type="AlphaFoldDB" id="A0A517ZFW5"/>